<dbReference type="Proteomes" id="UP000224336">
    <property type="component" value="Segment"/>
</dbReference>
<evidence type="ECO:0000313" key="2">
    <source>
        <dbReference type="Proteomes" id="UP000224336"/>
    </source>
</evidence>
<name>A0A192Y4H8_9CAUD</name>
<evidence type="ECO:0000313" key="1">
    <source>
        <dbReference type="EMBL" id="ANM44809.1"/>
    </source>
</evidence>
<gene>
    <name evidence="1" type="ORF">KTN4_051</name>
</gene>
<proteinExistence type="predicted"/>
<sequence>MTEQKDYTLVRTPLTHDELKKAFKEDNIHASDVQLDRLVKLSEEVCSVKGNYNIRPLANTKGMVFEFTNKDGEIIALIPFDISKERKNAKIPKTKWLTELLSIYRYKVSKIEVKNVLNMIIDCVKSGGTWQTYMCRDKLAIEFKSDIGKVVNELIVHQERTHEEIVTFKH</sequence>
<protein>
    <submittedName>
        <fullName evidence="1">Uncharacterized protein</fullName>
    </submittedName>
</protein>
<accession>A0A192Y4H8</accession>
<reference evidence="1 2" key="1">
    <citation type="journal article" date="2016" name="Sci. Rep.">
        <title>A proposed integrated approach for the preclinical evaluation of phage therapy in Pseudomonas infections.</title>
        <authorList>
            <person name="Danis-Wlodarczyk K."/>
            <person name="Vandenheuvel D."/>
            <person name="Jang H.B."/>
            <person name="Briers Y."/>
            <person name="Olszak T."/>
            <person name="Arabski M."/>
            <person name="Wasik S."/>
            <person name="Drabik M."/>
            <person name="Higgins G."/>
            <person name="Tyrrell J."/>
            <person name="Harvey B.J."/>
            <person name="Noben J.P."/>
            <person name="Lavigne R."/>
            <person name="Drulis-Kawa Z."/>
        </authorList>
    </citation>
    <scope>NUCLEOTIDE SEQUENCE [LARGE SCALE GENOMIC DNA]</scope>
</reference>
<dbReference type="EMBL" id="KU521356">
    <property type="protein sequence ID" value="ANM44809.1"/>
    <property type="molecule type" value="Genomic_DNA"/>
</dbReference>
<organism evidence="1 2">
    <name type="scientific">Pseudomonas phage KTN4</name>
    <dbReference type="NCBI Taxonomy" id="1862701"/>
    <lineage>
        <taxon>Viruses</taxon>
        <taxon>Duplodnaviria</taxon>
        <taxon>Heunggongvirae</taxon>
        <taxon>Uroviricota</taxon>
        <taxon>Caudoviricetes</taxon>
        <taxon>Chimalliviridae</taxon>
        <taxon>Phikzvirus</taxon>
        <taxon>Phikzvirus phiKZ</taxon>
    </lineage>
</organism>